<dbReference type="EMBL" id="JBHSKG010000020">
    <property type="protein sequence ID" value="MFC5142005.1"/>
    <property type="molecule type" value="Genomic_DNA"/>
</dbReference>
<evidence type="ECO:0000313" key="2">
    <source>
        <dbReference type="EMBL" id="MFC5142005.1"/>
    </source>
</evidence>
<proteinExistence type="predicted"/>
<dbReference type="RefSeq" id="WP_378024139.1">
    <property type="nucleotide sequence ID" value="NZ_JBHSKG010000020.1"/>
</dbReference>
<accession>A0ABV9ZP03</accession>
<keyword evidence="1" id="KW-0472">Membrane</keyword>
<name>A0ABV9ZP03_9PSEU</name>
<feature type="transmembrane region" description="Helical" evidence="1">
    <location>
        <begin position="52"/>
        <end position="71"/>
    </location>
</feature>
<sequence length="295" mass="32208">MSDVEVENLRKEYGEVASNFRALTDIRFRLLAFLPVASVAAVGLITTQRQSGYAFAFALCGFVVTLGLMTYNARNDQLYDALVGRAAMIERRLGLADGAFAHRPRPWLSYVGGLWTVNHRGPVALVYVASAGLWAFAAADAVVLSVWPGPADDVRWAVVGGVVVVASAVVGLAGKHRRAVQARLRIDAAEAVNALPVDWRGWPADRGSTEKERFVETCDRLAGVKKRETVAPRLDFLISQGDDLSHYVTPGSWRWENAQVVALLTDLPPEWLFDCAARRRATGRKRSPEAASHPG</sequence>
<organism evidence="2 3">
    <name type="scientific">Actinomycetospora rhizophila</name>
    <dbReference type="NCBI Taxonomy" id="1416876"/>
    <lineage>
        <taxon>Bacteria</taxon>
        <taxon>Bacillati</taxon>
        <taxon>Actinomycetota</taxon>
        <taxon>Actinomycetes</taxon>
        <taxon>Pseudonocardiales</taxon>
        <taxon>Pseudonocardiaceae</taxon>
        <taxon>Actinomycetospora</taxon>
    </lineage>
</organism>
<evidence type="ECO:0000313" key="3">
    <source>
        <dbReference type="Proteomes" id="UP001596175"/>
    </source>
</evidence>
<comment type="caution">
    <text evidence="2">The sequence shown here is derived from an EMBL/GenBank/DDBJ whole genome shotgun (WGS) entry which is preliminary data.</text>
</comment>
<keyword evidence="3" id="KW-1185">Reference proteome</keyword>
<gene>
    <name evidence="2" type="ORF">ACFPK1_27480</name>
</gene>
<feature type="transmembrane region" description="Helical" evidence="1">
    <location>
        <begin position="28"/>
        <end position="46"/>
    </location>
</feature>
<feature type="transmembrane region" description="Helical" evidence="1">
    <location>
        <begin position="154"/>
        <end position="174"/>
    </location>
</feature>
<keyword evidence="1" id="KW-0812">Transmembrane</keyword>
<protein>
    <submittedName>
        <fullName evidence="2">Uncharacterized protein</fullName>
    </submittedName>
</protein>
<evidence type="ECO:0000256" key="1">
    <source>
        <dbReference type="SAM" id="Phobius"/>
    </source>
</evidence>
<keyword evidence="1" id="KW-1133">Transmembrane helix</keyword>
<reference evidence="3" key="1">
    <citation type="journal article" date="2019" name="Int. J. Syst. Evol. Microbiol.">
        <title>The Global Catalogue of Microorganisms (GCM) 10K type strain sequencing project: providing services to taxonomists for standard genome sequencing and annotation.</title>
        <authorList>
            <consortium name="The Broad Institute Genomics Platform"/>
            <consortium name="The Broad Institute Genome Sequencing Center for Infectious Disease"/>
            <person name="Wu L."/>
            <person name="Ma J."/>
        </authorList>
    </citation>
    <scope>NUCLEOTIDE SEQUENCE [LARGE SCALE GENOMIC DNA]</scope>
    <source>
        <strain evidence="3">XZYJ18</strain>
    </source>
</reference>
<dbReference type="Proteomes" id="UP001596175">
    <property type="component" value="Unassembled WGS sequence"/>
</dbReference>
<feature type="transmembrane region" description="Helical" evidence="1">
    <location>
        <begin position="124"/>
        <end position="148"/>
    </location>
</feature>